<dbReference type="HOGENOM" id="CLU_007664_1_1_0"/>
<keyword evidence="4" id="KW-0732">Signal</keyword>
<feature type="domain" description="POTRA" evidence="9">
    <location>
        <begin position="2"/>
        <end position="73"/>
    </location>
</feature>
<comment type="subcellular location">
    <subcellularLocation>
        <location evidence="1">Membrane</location>
    </subcellularLocation>
</comment>
<keyword evidence="5" id="KW-0677">Repeat</keyword>
<protein>
    <recommendedName>
        <fullName evidence="8">Outer membrane protein assembly factor BamA</fullName>
    </recommendedName>
</protein>
<evidence type="ECO:0000256" key="2">
    <source>
        <dbReference type="ARBA" id="ARBA00022452"/>
    </source>
</evidence>
<dbReference type="PANTHER" id="PTHR12815:SF47">
    <property type="entry name" value="TRANSLOCATION AND ASSEMBLY MODULE SUBUNIT TAMA"/>
    <property type="match status" value="1"/>
</dbReference>
<dbReference type="Proteomes" id="UP000001369">
    <property type="component" value="Chromosome"/>
</dbReference>
<dbReference type="EMBL" id="CP001229">
    <property type="protein sequence ID" value="ACN98517.1"/>
    <property type="molecule type" value="Genomic_DNA"/>
</dbReference>
<keyword evidence="6" id="KW-0472">Membrane</keyword>
<keyword evidence="7" id="KW-0998">Cell outer membrane</keyword>
<dbReference type="Pfam" id="PF07244">
    <property type="entry name" value="POTRA"/>
    <property type="match status" value="5"/>
</dbReference>
<feature type="domain" description="POTRA" evidence="9">
    <location>
        <begin position="268"/>
        <end position="349"/>
    </location>
</feature>
<evidence type="ECO:0000313" key="10">
    <source>
        <dbReference type="EMBL" id="ACN98517.1"/>
    </source>
</evidence>
<dbReference type="InterPro" id="IPR000184">
    <property type="entry name" value="Bac_surfAg_D15"/>
</dbReference>
<dbReference type="InterPro" id="IPR034746">
    <property type="entry name" value="POTRA"/>
</dbReference>
<feature type="domain" description="POTRA" evidence="9">
    <location>
        <begin position="74"/>
        <end position="176"/>
    </location>
</feature>
<evidence type="ECO:0000259" key="9">
    <source>
        <dbReference type="PROSITE" id="PS51779"/>
    </source>
</evidence>
<evidence type="ECO:0000256" key="7">
    <source>
        <dbReference type="ARBA" id="ARBA00023237"/>
    </source>
</evidence>
<dbReference type="GO" id="GO:0071709">
    <property type="term" value="P:membrane assembly"/>
    <property type="evidence" value="ECO:0007669"/>
    <property type="project" value="InterPro"/>
</dbReference>
<dbReference type="STRING" id="204536.SULAZ_0310"/>
<dbReference type="PIRSF" id="PIRSF006076">
    <property type="entry name" value="OM_assembly_OMP85"/>
    <property type="match status" value="1"/>
</dbReference>
<evidence type="ECO:0000256" key="3">
    <source>
        <dbReference type="ARBA" id="ARBA00022692"/>
    </source>
</evidence>
<keyword evidence="11" id="KW-1185">Reference proteome</keyword>
<dbReference type="AlphaFoldDB" id="C1DT68"/>
<dbReference type="PANTHER" id="PTHR12815">
    <property type="entry name" value="SORTING AND ASSEMBLY MACHINERY SAMM50 PROTEIN FAMILY MEMBER"/>
    <property type="match status" value="1"/>
</dbReference>
<accession>C1DT68</accession>
<dbReference type="Gene3D" id="3.10.20.310">
    <property type="entry name" value="membrane protein fhac"/>
    <property type="match status" value="5"/>
</dbReference>
<keyword evidence="2" id="KW-1134">Transmembrane beta strand</keyword>
<dbReference type="InterPro" id="IPR023707">
    <property type="entry name" value="OM_assembly_BamA"/>
</dbReference>
<reference evidence="10 11" key="1">
    <citation type="journal article" date="2009" name="J. Bacteriol.">
        <title>Complete and draft genome sequences of six members of the Aquificales.</title>
        <authorList>
            <person name="Reysenbach A.L."/>
            <person name="Hamamura N."/>
            <person name="Podar M."/>
            <person name="Griffiths E."/>
            <person name="Ferreira S."/>
            <person name="Hochstein R."/>
            <person name="Heidelberg J."/>
            <person name="Johnson J."/>
            <person name="Mead D."/>
            <person name="Pohorille A."/>
            <person name="Sarmiento M."/>
            <person name="Schweighofer K."/>
            <person name="Seshadri R."/>
            <person name="Voytek M.A."/>
        </authorList>
    </citation>
    <scope>NUCLEOTIDE SEQUENCE [LARGE SCALE GENOMIC DNA]</scope>
    <source>
        <strain evidence="11">Az-Fu1 / DSM 15241 / OCM 825</strain>
    </source>
</reference>
<name>C1DT68_SULAA</name>
<evidence type="ECO:0000313" key="11">
    <source>
        <dbReference type="Proteomes" id="UP000001369"/>
    </source>
</evidence>
<dbReference type="NCBIfam" id="TIGR03303">
    <property type="entry name" value="OM_YaeT"/>
    <property type="match status" value="1"/>
</dbReference>
<evidence type="ECO:0000256" key="4">
    <source>
        <dbReference type="ARBA" id="ARBA00022729"/>
    </source>
</evidence>
<dbReference type="InterPro" id="IPR010827">
    <property type="entry name" value="BamA/TamA_POTRA"/>
</dbReference>
<evidence type="ECO:0000256" key="8">
    <source>
        <dbReference type="NCBIfam" id="TIGR03303"/>
    </source>
</evidence>
<dbReference type="Pfam" id="PF01103">
    <property type="entry name" value="Omp85"/>
    <property type="match status" value="1"/>
</dbReference>
<dbReference type="Gene3D" id="2.40.160.50">
    <property type="entry name" value="membrane protein fhac: a member of the omp85/tpsb transporter family"/>
    <property type="match status" value="1"/>
</dbReference>
<dbReference type="KEGG" id="saf:SULAZ_0310"/>
<sequence length="747" mass="85221">MYRIEKIEIKGLKFFNEEIIKPLIPFGKGAIVSRDKIENTLRDLYKLGYFSNVEAYTKYTENGIDITFVFTELPVVQRIEFEGNKAISKDDLIKELGLDLSEKLESGKPLPFTTLGPELTSKLSSIKKGLGRVLSTDEIGQMVKRLQSLYEKRGYYNTKISYYYKGNTLVFKIEEGTKAYVEKIEIVGNKNIKTKEILSVMETSERSILKLKLHPSLVKETLYEDIDKIRNLYVGKGFFDVDIQEPEVKLIDGKKYHITIKINEGDRYKVESIKLENNDLYTNKELLEVTKRKAIKPGEYYDQEKIDFIKKNILDKYNDLGYIFANVEVNKLVNKEKKTVDVVFNINKGNIFYVDKIKIEGNYESRDSTIRRELKLAPGDLFKKENLLRSQARLYRLGYYDMVGFDPNVKSDNEMDLTTQVSERFTGQMSIGAGYSQQTGLSFFASIKKGNFLGTGDTAGISLSIGSKYRNNSLNYLHRWFLYKPLDLGLNLYDTYINYTSFVATKTGFSPTVSYEFKEYWRTGLTLTAEKGEYKDILDTASIYIKKQAGKYDLYSAGWFINRNTIDNPILPTSGSDLTLTLKAGTGTRDFYKVVLSGTKLIPDRIFYTNFIFSVKGTFGLVEKISKSIPLDELFFVGGDFTIRGFDWGRAGPLDENKDPAGAKREIVLNYQLAHPIVERFLWGFVFLDQGKGFDKGNPFSNLYNSVGAGLKIITPFAPIELYYGKVLNPPSGVSDSRFGFILGTFF</sequence>
<feature type="domain" description="POTRA" evidence="9">
    <location>
        <begin position="179"/>
        <end position="265"/>
    </location>
</feature>
<dbReference type="InterPro" id="IPR039910">
    <property type="entry name" value="D15-like"/>
</dbReference>
<dbReference type="RefSeq" id="WP_012673841.1">
    <property type="nucleotide sequence ID" value="NC_012438.1"/>
</dbReference>
<evidence type="ECO:0000256" key="5">
    <source>
        <dbReference type="ARBA" id="ARBA00022737"/>
    </source>
</evidence>
<gene>
    <name evidence="10" type="primary">yaeT</name>
    <name evidence="10" type="ordered locus">SULAZ_0310</name>
</gene>
<organism evidence="10 11">
    <name type="scientific">Sulfurihydrogenibium azorense (strain DSM 15241 / OCM 825 / Az-Fu1)</name>
    <dbReference type="NCBI Taxonomy" id="204536"/>
    <lineage>
        <taxon>Bacteria</taxon>
        <taxon>Pseudomonadati</taxon>
        <taxon>Aquificota</taxon>
        <taxon>Aquificia</taxon>
        <taxon>Aquificales</taxon>
        <taxon>Hydrogenothermaceae</taxon>
        <taxon>Sulfurihydrogenibium</taxon>
    </lineage>
</organism>
<dbReference type="PROSITE" id="PS51779">
    <property type="entry name" value="POTRA"/>
    <property type="match status" value="5"/>
</dbReference>
<evidence type="ECO:0000256" key="1">
    <source>
        <dbReference type="ARBA" id="ARBA00004370"/>
    </source>
</evidence>
<proteinExistence type="predicted"/>
<dbReference type="eggNOG" id="COG4775">
    <property type="taxonomic scope" value="Bacteria"/>
</dbReference>
<keyword evidence="3" id="KW-0812">Transmembrane</keyword>
<feature type="domain" description="POTRA" evidence="9">
    <location>
        <begin position="352"/>
        <end position="424"/>
    </location>
</feature>
<dbReference type="GO" id="GO:0009279">
    <property type="term" value="C:cell outer membrane"/>
    <property type="evidence" value="ECO:0007669"/>
    <property type="project" value="UniProtKB-UniRule"/>
</dbReference>
<evidence type="ECO:0000256" key="6">
    <source>
        <dbReference type="ARBA" id="ARBA00023136"/>
    </source>
</evidence>